<dbReference type="PaxDb" id="5691-AAZ10973"/>
<dbReference type="OMA" id="QFADAKF"/>
<dbReference type="KEGG" id="tbr:Tb927.4.3820"/>
<gene>
    <name evidence="2" type="primary">Tb04.30O21.110</name>
    <name evidence="1" type="ORF">Tb927.4.3820</name>
</gene>
<name>Q583H6_TRYB2</name>
<reference evidence="2" key="2">
    <citation type="journal article" date="2005" name="Science">
        <title>Comparative genomics of trypanosomatid parasitic protozoa.</title>
        <authorList>
            <person name="El-Sayed N.M."/>
            <person name="Myler P.J."/>
            <person name="Blandin G."/>
            <person name="Berriman M."/>
            <person name="Crabtree J."/>
            <person name="Aggarwal G."/>
            <person name="Caler E."/>
            <person name="Renauld H."/>
            <person name="Worthey E.A."/>
            <person name="Hertz-Fowler C."/>
            <person name="Ghedin E."/>
            <person name="Peacock C."/>
            <person name="Bartholomeu D.C."/>
            <person name="Haas B.J."/>
            <person name="Tran A.N."/>
            <person name="Wortman J.R."/>
            <person name="Alsmark U.C."/>
            <person name="Angiuoli S."/>
            <person name="Anupama A."/>
            <person name="Badger J."/>
            <person name="Bringaud F."/>
            <person name="Cadag E."/>
            <person name="Carlton J.M."/>
            <person name="Cerqueira G.C."/>
            <person name="Creasy T."/>
            <person name="Delcher A.L."/>
            <person name="Djikeng A."/>
            <person name="Embley T.M."/>
            <person name="Hauser C."/>
            <person name="Ivens A.C."/>
            <person name="Kummerfeld S.K."/>
            <person name="Pereira-Leal J.B."/>
            <person name="Nilsson D."/>
            <person name="Peterson J."/>
            <person name="Salzberg S.L."/>
            <person name="Shallom J."/>
            <person name="Silva J.C."/>
            <person name="Sundaram J."/>
            <person name="Westenberger S."/>
            <person name="White O."/>
            <person name="Melville S.E."/>
            <person name="Donelson J.E."/>
            <person name="Andersson B."/>
            <person name="Stuart K.D."/>
            <person name="Hall N."/>
        </authorList>
    </citation>
    <scope>NUCLEOTIDE SEQUENCE</scope>
    <source>
        <strain evidence="2">927/4 GUTat10.1</strain>
    </source>
</reference>
<reference evidence="1" key="1">
    <citation type="submission" date="2000-12" db="EMBL/GenBank/DDBJ databases">
        <authorList>
            <person name="El-Sayed N.M."/>
            <person name="Khalak H."/>
            <person name="Adams M.D."/>
        </authorList>
    </citation>
    <scope>NUCLEOTIDE SEQUENCE</scope>
    <source>
        <strain evidence="1">GUTat10.1</strain>
    </source>
</reference>
<dbReference type="OrthoDB" id="271666at2759"/>
<organism evidence="1 3">
    <name type="scientific">Trypanosoma brucei brucei (strain 927/4 GUTat10.1)</name>
    <dbReference type="NCBI Taxonomy" id="185431"/>
    <lineage>
        <taxon>Eukaryota</taxon>
        <taxon>Discoba</taxon>
        <taxon>Euglenozoa</taxon>
        <taxon>Kinetoplastea</taxon>
        <taxon>Metakinetoplastina</taxon>
        <taxon>Trypanosomatida</taxon>
        <taxon>Trypanosomatidae</taxon>
        <taxon>Trypanosoma</taxon>
    </lineage>
</organism>
<keyword evidence="3" id="KW-1185">Reference proteome</keyword>
<dbReference type="InParanoid" id="Q583H6"/>
<dbReference type="GO" id="GO:0005737">
    <property type="term" value="C:cytoplasm"/>
    <property type="evidence" value="ECO:0006056"/>
    <property type="project" value="Others"/>
</dbReference>
<reference evidence="1" key="4">
    <citation type="submission" date="2005-04" db="EMBL/GenBank/DDBJ databases">
        <title>.</title>
        <authorList>
            <person name="Ghedin E."/>
            <person name="Blandin G."/>
            <person name="Bartholomeu D."/>
            <person name="Caler E."/>
            <person name="Haas B."/>
            <person name="Hannick L."/>
            <person name="Shallom J."/>
            <person name="Hou L."/>
            <person name="Djikeng A."/>
            <person name="Feldblyum T."/>
            <person name="Hostetler J."/>
            <person name="Johnson J."/>
            <person name="Jones K."/>
            <person name="Koo H.L."/>
            <person name="Larkin C."/>
            <person name="Pai G."/>
            <person name="Peterson J."/>
            <person name="Khalak H.G."/>
            <person name="Salzberg S."/>
            <person name="Simpson A.J."/>
            <person name="Tallon L."/>
            <person name="Van Aken S."/>
            <person name="Wanless D."/>
            <person name="White O."/>
            <person name="Wortman J."/>
            <person name="Fraser C.M."/>
            <person name="El-Sayed N.M.A."/>
        </authorList>
    </citation>
    <scope>NUCLEOTIDE SEQUENCE</scope>
    <source>
        <strain evidence="1">GUTat10.1</strain>
    </source>
</reference>
<sequence length="449" mass="49927">MIKCPVLTFSPYLLVSQGPPSPLMNDLRQRALRCRAQLTERLQPYTEKLDGALQTGFDISLRTLKRAFMILTAVGAALLILLIVLLVCLVASVLGSLFIRWYVLLLAPGTELFTLSFNTMPLETEQWRLHKLNNMVSQLEPTRESPLLHRGDENSTASLVGLGGGVNANLVSVLQNEAAGLKMSLITKLVRNTVATSTLVIPSRVYRQVFLPHGGVSVEGLFKQRKPMFNARGVYAAKMQLVFAKEDIGREVSMFLESSMLMAKDPYISQSLGALDVLFKMDSSFTLITGEKPRSWPVELFMWSVSKFLCVPIWCYQKLAPLLNPDVFPMFDPETEVAVVTPVYSDFEPPLYLQPHLRAINFTLYQSEEGLQPKVRLRRLHLHTSVELSGLAYYFSNYAVSSFVGAAVLLQVLLGGAALVALVFVFIVGRSWGAELMQLNGDAPDDEGY</sequence>
<accession>Q583H6</accession>
<dbReference type="GeneID" id="3656911"/>
<proteinExistence type="predicted"/>
<dbReference type="AlphaFoldDB" id="Q583H6"/>
<reference evidence="2 3" key="3">
    <citation type="journal article" date="2005" name="Science">
        <title>The genome of the African trypanosome Trypanosoma brucei.</title>
        <authorList>
            <person name="Berriman M."/>
            <person name="Ghedin E."/>
            <person name="Hertz-Fowler C."/>
            <person name="Blandin G."/>
            <person name="Renauld H."/>
            <person name="Bartholomeu D.C."/>
            <person name="Lennard N.J."/>
            <person name="Caler E."/>
            <person name="Hamlin N.E."/>
            <person name="Haas B."/>
            <person name="Bohme U."/>
            <person name="Hannick L."/>
            <person name="Aslett M.A."/>
            <person name="Shallom J."/>
            <person name="Marcello L."/>
            <person name="Hou L."/>
            <person name="Wickstead B."/>
            <person name="Alsmark U.C."/>
            <person name="Arrowsmith C."/>
            <person name="Atkin R.J."/>
            <person name="Barron A.J."/>
            <person name="Bringaud F."/>
            <person name="Brooks K."/>
            <person name="Carrington M."/>
            <person name="Cherevach I."/>
            <person name="Chillingworth T.J."/>
            <person name="Churcher C."/>
            <person name="Clark L.N."/>
            <person name="Corton C.H."/>
            <person name="Cronin A."/>
            <person name="Davies R.M."/>
            <person name="Doggett J."/>
            <person name="Djikeng A."/>
            <person name="Feldblyum T."/>
            <person name="Field M.C."/>
            <person name="Fraser A."/>
            <person name="Goodhead I."/>
            <person name="Hance Z."/>
            <person name="Harper D."/>
            <person name="Harris B.R."/>
            <person name="Hauser H."/>
            <person name="Hostetler J."/>
            <person name="Ivens A."/>
            <person name="Jagels K."/>
            <person name="Johnson D."/>
            <person name="Johnson J."/>
            <person name="Jones K."/>
            <person name="Kerhornou A.X."/>
            <person name="Koo H."/>
            <person name="Larke N."/>
            <person name="Landfear S."/>
            <person name="Larkin C."/>
            <person name="Leech V."/>
            <person name="Line A."/>
            <person name="Lord A."/>
            <person name="Macleod A."/>
            <person name="Mooney P.J."/>
            <person name="Moule S."/>
            <person name="Martin D.M."/>
            <person name="Morgan G.W."/>
            <person name="Mungall K."/>
            <person name="Norbertczak H."/>
            <person name="Ormond D."/>
            <person name="Pai G."/>
            <person name="Peacock C.S."/>
            <person name="Peterson J."/>
            <person name="Quail M.A."/>
            <person name="Rabbinowitsch E."/>
            <person name="Rajandream M.A."/>
            <person name="Reitter C."/>
            <person name="Salzberg S.L."/>
            <person name="Sanders M."/>
            <person name="Schobel S."/>
            <person name="Sharp S."/>
            <person name="Simmonds M."/>
            <person name="Simpson A.J."/>
            <person name="Tallon L."/>
            <person name="Turner C.M."/>
            <person name="Tait A."/>
            <person name="Tivey A.R."/>
            <person name="Van Aken S."/>
            <person name="Walker D."/>
            <person name="Wanless D."/>
            <person name="Wang S."/>
            <person name="White B."/>
            <person name="White O."/>
            <person name="Whitehead S."/>
            <person name="Woodward J."/>
            <person name="Wortman J."/>
            <person name="Adams M.D."/>
            <person name="Embley T.M."/>
            <person name="Gull K."/>
            <person name="Ullu E."/>
            <person name="Barry J.D."/>
            <person name="Fairlamb A.H."/>
            <person name="Opperdoes F."/>
            <person name="Barrell B.G."/>
            <person name="Donelson J.E."/>
            <person name="Hall N."/>
            <person name="Fraser C.M."/>
            <person name="Melville S.E."/>
            <person name="El-Sayed N.M."/>
        </authorList>
    </citation>
    <scope>NUCLEOTIDE SEQUENCE [LARGE SCALE GENOMIC DNA]</scope>
    <source>
        <strain evidence="2 3">927/4 GUTat10.1</strain>
    </source>
</reference>
<dbReference type="EMBL" id="CP000067">
    <property type="protein sequence ID" value="AAZ10973.1"/>
    <property type="molecule type" value="Genomic_DNA"/>
</dbReference>
<dbReference type="EMBL" id="AC087326">
    <property type="protein sequence ID" value="AAX80201.1"/>
    <property type="molecule type" value="Genomic_DNA"/>
</dbReference>
<reference evidence="2" key="5">
    <citation type="submission" date="2005-04" db="EMBL/GenBank/DDBJ databases">
        <title>Sequencing, closure, and annotation of Trypanosoma brucei chromosomes 2 through 8.</title>
        <authorList>
            <person name="Ghedin E."/>
            <person name="Blandin G."/>
            <person name="Bartholomeu D."/>
            <person name="Caler E."/>
            <person name="Haas B."/>
            <person name="Hannick L."/>
            <person name="Shallom J."/>
            <person name="Hou L."/>
            <person name="Djikeng A."/>
            <person name="Feldblyum T."/>
            <person name="Hostetler J."/>
            <person name="Johnson J."/>
            <person name="Jones K."/>
            <person name="Koo H.L."/>
            <person name="Larkin C."/>
            <person name="Pai G."/>
            <person name="Peterson J."/>
            <person name="Khalak H.G."/>
            <person name="Salzberg S."/>
            <person name="Simpson A.J."/>
            <person name="Tallon L."/>
            <person name="Van Aken S."/>
            <person name="Wanless D."/>
            <person name="White O."/>
            <person name="Wortman J."/>
            <person name="Fraser C.M."/>
            <person name="El-Sayed N.M.A."/>
        </authorList>
    </citation>
    <scope>NUCLEOTIDE SEQUENCE</scope>
    <source>
        <strain evidence="2">927/4 GUTat10.1</strain>
    </source>
</reference>
<evidence type="ECO:0000313" key="2">
    <source>
        <dbReference type="EMBL" id="AAZ10973.1"/>
    </source>
</evidence>
<accession>D6XEE0</accession>
<dbReference type="eggNOG" id="ENOG502S0CN">
    <property type="taxonomic scope" value="Eukaryota"/>
</dbReference>
<protein>
    <submittedName>
        <fullName evidence="1">Uncharacterized protein</fullName>
    </submittedName>
</protein>
<dbReference type="Proteomes" id="UP000008524">
    <property type="component" value="Chromosome 4"/>
</dbReference>
<dbReference type="RefSeq" id="XP_844532.1">
    <property type="nucleotide sequence ID" value="XM_839439.1"/>
</dbReference>
<evidence type="ECO:0000313" key="3">
    <source>
        <dbReference type="Proteomes" id="UP000008524"/>
    </source>
</evidence>
<evidence type="ECO:0000313" key="1">
    <source>
        <dbReference type="EMBL" id="AAX80201.1"/>
    </source>
</evidence>